<evidence type="ECO:0000313" key="3">
    <source>
        <dbReference type="Proteomes" id="UP000283841"/>
    </source>
</evidence>
<protein>
    <recommendedName>
        <fullName evidence="4">Transmembrane protein</fullName>
    </recommendedName>
</protein>
<dbReference type="GeneID" id="39599382"/>
<dbReference type="VEuPathDB" id="FungiDB:C8Q69DRAFT_459796"/>
<dbReference type="EMBL" id="RCNU01000002">
    <property type="protein sequence ID" value="RWQ98699.1"/>
    <property type="molecule type" value="Genomic_DNA"/>
</dbReference>
<keyword evidence="1" id="KW-0812">Transmembrane</keyword>
<dbReference type="AlphaFoldDB" id="A0A443I3M9"/>
<reference evidence="2 3" key="1">
    <citation type="journal article" date="2018" name="Front. Microbiol.">
        <title>Genomic and genetic insights into a cosmopolitan fungus, Paecilomyces variotii (Eurotiales).</title>
        <authorList>
            <person name="Urquhart A.S."/>
            <person name="Mondo S.J."/>
            <person name="Makela M.R."/>
            <person name="Hane J.K."/>
            <person name="Wiebenga A."/>
            <person name="He G."/>
            <person name="Mihaltcheva S."/>
            <person name="Pangilinan J."/>
            <person name="Lipzen A."/>
            <person name="Barry K."/>
            <person name="de Vries R.P."/>
            <person name="Grigoriev I.V."/>
            <person name="Idnurm A."/>
        </authorList>
    </citation>
    <scope>NUCLEOTIDE SEQUENCE [LARGE SCALE GENOMIC DNA]</scope>
    <source>
        <strain evidence="2 3">CBS 101075</strain>
    </source>
</reference>
<evidence type="ECO:0008006" key="4">
    <source>
        <dbReference type="Google" id="ProtNLM"/>
    </source>
</evidence>
<proteinExistence type="predicted"/>
<feature type="transmembrane region" description="Helical" evidence="1">
    <location>
        <begin position="62"/>
        <end position="81"/>
    </location>
</feature>
<name>A0A443I3M9_BYSSP</name>
<evidence type="ECO:0000256" key="1">
    <source>
        <dbReference type="SAM" id="Phobius"/>
    </source>
</evidence>
<evidence type="ECO:0000313" key="2">
    <source>
        <dbReference type="EMBL" id="RWQ98699.1"/>
    </source>
</evidence>
<accession>A0A443I3M9</accession>
<comment type="caution">
    <text evidence="2">The sequence shown here is derived from an EMBL/GenBank/DDBJ whole genome shotgun (WGS) entry which is preliminary data.</text>
</comment>
<keyword evidence="3" id="KW-1185">Reference proteome</keyword>
<organism evidence="2 3">
    <name type="scientific">Byssochlamys spectabilis</name>
    <name type="common">Paecilomyces variotii</name>
    <dbReference type="NCBI Taxonomy" id="264951"/>
    <lineage>
        <taxon>Eukaryota</taxon>
        <taxon>Fungi</taxon>
        <taxon>Dikarya</taxon>
        <taxon>Ascomycota</taxon>
        <taxon>Pezizomycotina</taxon>
        <taxon>Eurotiomycetes</taxon>
        <taxon>Eurotiomycetidae</taxon>
        <taxon>Eurotiales</taxon>
        <taxon>Thermoascaceae</taxon>
        <taxon>Paecilomyces</taxon>
    </lineage>
</organism>
<dbReference type="RefSeq" id="XP_028488344.1">
    <property type="nucleotide sequence ID" value="XM_028630105.1"/>
</dbReference>
<sequence length="157" mass="18116">MASQRLVSAMESKPVSLIFHQGQGAKYSLPTCSHLYLHIKYPKLPNNNQKSHLSRKTKHKTMNHLIIVLPILGTLGLLYGLQHRKPYSSRQKIPEKHWPRNDGTILQRYGSSRSETSCSGQRASSTKWKIEKRGRVRELWMKKKSEVEILEVIEEEG</sequence>
<gene>
    <name evidence="2" type="ORF">C8Q69DRAFT_459796</name>
</gene>
<keyword evidence="1" id="KW-0472">Membrane</keyword>
<dbReference type="Proteomes" id="UP000283841">
    <property type="component" value="Unassembled WGS sequence"/>
</dbReference>
<keyword evidence="1" id="KW-1133">Transmembrane helix</keyword>